<comment type="caution">
    <text evidence="1">The sequence shown here is derived from an EMBL/GenBank/DDBJ whole genome shotgun (WGS) entry which is preliminary data.</text>
</comment>
<accession>A0ABD4QZC3</accession>
<dbReference type="EMBL" id="JAHGUI010000121">
    <property type="protein sequence ID" value="MBT2920602.1"/>
    <property type="molecule type" value="Genomic_DNA"/>
</dbReference>
<proteinExistence type="predicted"/>
<reference evidence="1 2" key="1">
    <citation type="journal article" date="2017" name="J. Fish Dis.">
        <title>Comparative assessment of Vibrio virulence in marine fish larvae.</title>
        <authorList>
            <person name="Ronneseth A."/>
            <person name="Castillo D."/>
            <person name="D'Alvise P."/>
            <person name="Tonnesen O."/>
            <person name="Haugland G."/>
            <person name="Grotkjaer T."/>
            <person name="Engell-Sorensen K."/>
            <person name="Norremark L."/>
            <person name="Bergh O."/>
            <person name="Wergeland H.I."/>
            <person name="Gram L."/>
        </authorList>
    </citation>
    <scope>NUCLEOTIDE SEQUENCE [LARGE SCALE GENOMIC DNA]</scope>
    <source>
        <strain evidence="1 2">90-11-286</strain>
    </source>
</reference>
<dbReference type="RefSeq" id="WP_064626897.1">
    <property type="nucleotide sequence ID" value="NZ_CP022100.1"/>
</dbReference>
<name>A0ABD4QZC3_VIBAN</name>
<organism evidence="1 2">
    <name type="scientific">Vibrio anguillarum</name>
    <name type="common">Listonella anguillarum</name>
    <dbReference type="NCBI Taxonomy" id="55601"/>
    <lineage>
        <taxon>Bacteria</taxon>
        <taxon>Pseudomonadati</taxon>
        <taxon>Pseudomonadota</taxon>
        <taxon>Gammaproteobacteria</taxon>
        <taxon>Vibrionales</taxon>
        <taxon>Vibrionaceae</taxon>
        <taxon>Vibrio</taxon>
    </lineage>
</organism>
<gene>
    <name evidence="1" type="ORF">PL14_18210</name>
</gene>
<dbReference type="Proteomes" id="UP000078309">
    <property type="component" value="Unassembled WGS sequence"/>
</dbReference>
<sequence>MNLMTLKEIEEYENGILQLQYDKFNRIINRVLTEKSSEKNITLSIMNSFTLNAHAIKKTQEEYEIIIRSGCIPMIFQVVGENVDYFKKHFSHLDSIEDAVSWACVCVWMQIFSHELGHTVRGHNDIERTQSMFNLVEELDHSPEYYAGKYSGDIDMLRMLMEFDADIYSSVYVGEQIRDLIINIKDVAPQVSERDIIKLAISGIFFFFNYVAEKERVSGKYPPSVVRINMIKSGINIAVNELISLTEEDINEATSEAVNDCIAFLIEDCYLNMDGGDMYWEHAKLVETTLKKEYSTFVELITPWE</sequence>
<evidence type="ECO:0000313" key="2">
    <source>
        <dbReference type="Proteomes" id="UP000078309"/>
    </source>
</evidence>
<protein>
    <submittedName>
        <fullName evidence="1">Uncharacterized protein</fullName>
    </submittedName>
</protein>
<dbReference type="AlphaFoldDB" id="A0ABD4QZC3"/>
<evidence type="ECO:0000313" key="1">
    <source>
        <dbReference type="EMBL" id="MBT2920602.1"/>
    </source>
</evidence>